<evidence type="ECO:0000256" key="4">
    <source>
        <dbReference type="ARBA" id="ARBA00022490"/>
    </source>
</evidence>
<organism evidence="7 8">
    <name type="scientific">Kingella denitrificans ATCC 33394</name>
    <dbReference type="NCBI Taxonomy" id="888741"/>
    <lineage>
        <taxon>Bacteria</taxon>
        <taxon>Pseudomonadati</taxon>
        <taxon>Pseudomonadota</taxon>
        <taxon>Betaproteobacteria</taxon>
        <taxon>Neisseriales</taxon>
        <taxon>Neisseriaceae</taxon>
        <taxon>Kingella</taxon>
    </lineage>
</organism>
<protein>
    <recommendedName>
        <fullName evidence="3 6">Recombination-associated protein RdgC</fullName>
    </recommendedName>
</protein>
<dbReference type="NCBIfam" id="NF001464">
    <property type="entry name" value="PRK00321.1-5"/>
    <property type="match status" value="1"/>
</dbReference>
<comment type="caution">
    <text evidence="7">The sequence shown here is derived from an EMBL/GenBank/DDBJ whole genome shotgun (WGS) entry which is preliminary data.</text>
</comment>
<evidence type="ECO:0000256" key="6">
    <source>
        <dbReference type="HAMAP-Rule" id="MF_00194"/>
    </source>
</evidence>
<keyword evidence="4 6" id="KW-0963">Cytoplasm</keyword>
<dbReference type="EMBL" id="AEWV01000006">
    <property type="protein sequence ID" value="EGC18323.1"/>
    <property type="molecule type" value="Genomic_DNA"/>
</dbReference>
<dbReference type="InterPro" id="IPR007476">
    <property type="entry name" value="RdgC"/>
</dbReference>
<dbReference type="GO" id="GO:0009295">
    <property type="term" value="C:nucleoid"/>
    <property type="evidence" value="ECO:0007669"/>
    <property type="project" value="UniProtKB-SubCell"/>
</dbReference>
<dbReference type="Pfam" id="PF04381">
    <property type="entry name" value="RdgC"/>
    <property type="match status" value="1"/>
</dbReference>
<evidence type="ECO:0000256" key="3">
    <source>
        <dbReference type="ARBA" id="ARBA00022296"/>
    </source>
</evidence>
<comment type="subcellular location">
    <subcellularLocation>
        <location evidence="1 6">Cytoplasm</location>
        <location evidence="1 6">Nucleoid</location>
    </subcellularLocation>
</comment>
<proteinExistence type="inferred from homology"/>
<dbReference type="HAMAP" id="MF_00194">
    <property type="entry name" value="RdgC"/>
    <property type="match status" value="1"/>
</dbReference>
<evidence type="ECO:0000256" key="1">
    <source>
        <dbReference type="ARBA" id="ARBA00004453"/>
    </source>
</evidence>
<dbReference type="STRING" id="888741.HMPREF9098_0472"/>
<comment type="similarity">
    <text evidence="2 6">Belongs to the RdgC family.</text>
</comment>
<accession>F0EX95</accession>
<reference evidence="7 8" key="1">
    <citation type="submission" date="2011-01" db="EMBL/GenBank/DDBJ databases">
        <authorList>
            <person name="Muzny D."/>
            <person name="Qin X."/>
            <person name="Deng J."/>
            <person name="Jiang H."/>
            <person name="Liu Y."/>
            <person name="Qu J."/>
            <person name="Song X.-Z."/>
            <person name="Zhang L."/>
            <person name="Thornton R."/>
            <person name="Coyle M."/>
            <person name="Francisco L."/>
            <person name="Jackson L."/>
            <person name="Javaid M."/>
            <person name="Korchina V."/>
            <person name="Kovar C."/>
            <person name="Mata R."/>
            <person name="Mathew T."/>
            <person name="Ngo R."/>
            <person name="Nguyen L."/>
            <person name="Nguyen N."/>
            <person name="Okwuonu G."/>
            <person name="Ongeri F."/>
            <person name="Pham C."/>
            <person name="Simmons D."/>
            <person name="Wilczek-Boney K."/>
            <person name="Hale W."/>
            <person name="Jakkamsetti A."/>
            <person name="Pham P."/>
            <person name="Ruth R."/>
            <person name="San Lucas F."/>
            <person name="Warren J."/>
            <person name="Zhang J."/>
            <person name="Zhao Z."/>
            <person name="Zhou C."/>
            <person name="Zhu D."/>
            <person name="Lee S."/>
            <person name="Bess C."/>
            <person name="Blankenburg K."/>
            <person name="Forbes L."/>
            <person name="Fu Q."/>
            <person name="Gubbala S."/>
            <person name="Hirani K."/>
            <person name="Jayaseelan J.C."/>
            <person name="Lara F."/>
            <person name="Munidasa M."/>
            <person name="Palculict T."/>
            <person name="Patil S."/>
            <person name="Pu L.-L."/>
            <person name="Saada N."/>
            <person name="Tang L."/>
            <person name="Weissenberger G."/>
            <person name="Zhu Y."/>
            <person name="Hemphill L."/>
            <person name="Shang Y."/>
            <person name="Youmans B."/>
            <person name="Ayvaz T."/>
            <person name="Ross M."/>
            <person name="Santibanez J."/>
            <person name="Aqrawi P."/>
            <person name="Gross S."/>
            <person name="Joshi V."/>
            <person name="Fowler G."/>
            <person name="Nazareth L."/>
            <person name="Reid J."/>
            <person name="Worley K."/>
            <person name="Petrosino J."/>
            <person name="Highlander S."/>
            <person name="Gibbs R."/>
        </authorList>
    </citation>
    <scope>NUCLEOTIDE SEQUENCE [LARGE SCALE GENOMIC DNA]</scope>
    <source>
        <strain evidence="7 8">ATCC 33394</strain>
    </source>
</reference>
<evidence type="ECO:0000256" key="2">
    <source>
        <dbReference type="ARBA" id="ARBA00008657"/>
    </source>
</evidence>
<comment type="function">
    <text evidence="6">May be involved in recombination.</text>
</comment>
<dbReference type="HOGENOM" id="CLU_052038_0_0_4"/>
<keyword evidence="8" id="KW-1185">Reference proteome</keyword>
<name>F0EX95_9NEIS</name>
<dbReference type="GO" id="GO:0005737">
    <property type="term" value="C:cytoplasm"/>
    <property type="evidence" value="ECO:0007669"/>
    <property type="project" value="UniProtKB-UniRule"/>
</dbReference>
<evidence type="ECO:0000256" key="5">
    <source>
        <dbReference type="ARBA" id="ARBA00023172"/>
    </source>
</evidence>
<evidence type="ECO:0000313" key="7">
    <source>
        <dbReference type="EMBL" id="EGC18323.1"/>
    </source>
</evidence>
<dbReference type="PANTHER" id="PTHR38103">
    <property type="entry name" value="RECOMBINATION-ASSOCIATED PROTEIN RDGC"/>
    <property type="match status" value="1"/>
</dbReference>
<dbReference type="PANTHER" id="PTHR38103:SF1">
    <property type="entry name" value="RECOMBINATION-ASSOCIATED PROTEIN RDGC"/>
    <property type="match status" value="1"/>
</dbReference>
<keyword evidence="5 6" id="KW-0233">DNA recombination</keyword>
<gene>
    <name evidence="6 7" type="primary">rdgC</name>
    <name evidence="7" type="ORF">HMPREF9098_0472</name>
</gene>
<sequence>MFEMFMALRRTMYGRIVKQPPRPRQRQKQPARRLQQGAGCFLKPCARRICYNGALLSIQGNTIMWFKQITFYVLPKSPDFTPEALNERLQEHEFAPVTGLDWFSEGFAPPHGFSPELVFPAQHTWAVSLKKSEKVLPAAVVRDILDDKIAQIQEAEARHVGRKEKQELKEQITDDLLPRAFTKTGRTHAVCDTQHGFLLINGAGSKAENLLTKLREALGGLEARLPQAKQSPGSLMTEWLLRGACDGGFELDNSCELKGQGDAAPVVKIAKQDLTADEVRRHLDSGKTVTQLGLVWREQIAFVLTDEFALKRIQYLDVLQEEAEQQGDDAASLAFASQILMAQSLSLMIGELAQHLGGWQE</sequence>
<dbReference type="AlphaFoldDB" id="F0EX95"/>
<dbReference type="Proteomes" id="UP000004088">
    <property type="component" value="Unassembled WGS sequence"/>
</dbReference>
<evidence type="ECO:0000313" key="8">
    <source>
        <dbReference type="Proteomes" id="UP000004088"/>
    </source>
</evidence>
<dbReference type="GO" id="GO:0006310">
    <property type="term" value="P:DNA recombination"/>
    <property type="evidence" value="ECO:0007669"/>
    <property type="project" value="UniProtKB-UniRule"/>
</dbReference>